<organism evidence="2 3">
    <name type="scientific">Flavobacterium flabelliforme</name>
    <dbReference type="NCBI Taxonomy" id="2816119"/>
    <lineage>
        <taxon>Bacteria</taxon>
        <taxon>Pseudomonadati</taxon>
        <taxon>Bacteroidota</taxon>
        <taxon>Flavobacteriia</taxon>
        <taxon>Flavobacteriales</taxon>
        <taxon>Flavobacteriaceae</taxon>
        <taxon>Flavobacterium</taxon>
    </lineage>
</organism>
<dbReference type="Proteomes" id="UP000674217">
    <property type="component" value="Unassembled WGS sequence"/>
</dbReference>
<protein>
    <submittedName>
        <fullName evidence="2">Beta-lactamase family protein</fullName>
    </submittedName>
</protein>
<dbReference type="RefSeq" id="WP_210645963.1">
    <property type="nucleotide sequence ID" value="NZ_JAGFBU010000003.1"/>
</dbReference>
<dbReference type="Gene3D" id="2.40.128.600">
    <property type="match status" value="1"/>
</dbReference>
<dbReference type="Gene3D" id="3.40.710.10">
    <property type="entry name" value="DD-peptidase/beta-lactamase superfamily"/>
    <property type="match status" value="1"/>
</dbReference>
<proteinExistence type="predicted"/>
<evidence type="ECO:0000313" key="3">
    <source>
        <dbReference type="Proteomes" id="UP000674217"/>
    </source>
</evidence>
<reference evidence="2 3" key="1">
    <citation type="submission" date="2021-03" db="EMBL/GenBank/DDBJ databases">
        <title>Flavobacterium Flabelliformis Sp. Nov. And Flavobacterium Geliluteum Sp. Nov., Two Novel Multidrug Resistant Psychrophilic Species Isolated From Antarctica.</title>
        <authorList>
            <person name="Kralova S."/>
            <person name="Busse H.J."/>
            <person name="Bezdicek M."/>
            <person name="Nykrynova M."/>
            <person name="Kroupova E."/>
            <person name="Krsek D."/>
            <person name="Sedlacek I."/>
        </authorList>
    </citation>
    <scope>NUCLEOTIDE SEQUENCE [LARGE SCALE GENOMIC DNA]</scope>
    <source>
        <strain evidence="2 3">P4023</strain>
    </source>
</reference>
<dbReference type="InterPro" id="IPR012338">
    <property type="entry name" value="Beta-lactam/transpept-like"/>
</dbReference>
<accession>A0ABS5CTP1</accession>
<dbReference type="InterPro" id="IPR050491">
    <property type="entry name" value="AmpC-like"/>
</dbReference>
<keyword evidence="3" id="KW-1185">Reference proteome</keyword>
<dbReference type="PANTHER" id="PTHR46825">
    <property type="entry name" value="D-ALANYL-D-ALANINE-CARBOXYPEPTIDASE/ENDOPEPTIDASE AMPH"/>
    <property type="match status" value="1"/>
</dbReference>
<dbReference type="PANTHER" id="PTHR46825:SF7">
    <property type="entry name" value="D-ALANYL-D-ALANINE CARBOXYPEPTIDASE"/>
    <property type="match status" value="1"/>
</dbReference>
<dbReference type="InterPro" id="IPR001466">
    <property type="entry name" value="Beta-lactam-related"/>
</dbReference>
<evidence type="ECO:0000259" key="1">
    <source>
        <dbReference type="Pfam" id="PF00144"/>
    </source>
</evidence>
<comment type="caution">
    <text evidence="2">The sequence shown here is derived from an EMBL/GenBank/DDBJ whole genome shotgun (WGS) entry which is preliminary data.</text>
</comment>
<dbReference type="InterPro" id="IPR023650">
    <property type="entry name" value="Beta-lactam_class-A_AS"/>
</dbReference>
<gene>
    <name evidence="2" type="ORF">J3S90_09270</name>
</gene>
<dbReference type="PROSITE" id="PS00146">
    <property type="entry name" value="BETA_LACTAMASE_A"/>
    <property type="match status" value="1"/>
</dbReference>
<dbReference type="Pfam" id="PF00144">
    <property type="entry name" value="Beta-lactamase"/>
    <property type="match status" value="1"/>
</dbReference>
<feature type="domain" description="Beta-lactamase-related" evidence="1">
    <location>
        <begin position="39"/>
        <end position="332"/>
    </location>
</feature>
<evidence type="ECO:0000313" key="2">
    <source>
        <dbReference type="EMBL" id="MBP4141992.1"/>
    </source>
</evidence>
<dbReference type="EMBL" id="JAGFBU010000003">
    <property type="protein sequence ID" value="MBP4141992.1"/>
    <property type="molecule type" value="Genomic_DNA"/>
</dbReference>
<name>A0ABS5CTP1_9FLAO</name>
<dbReference type="SUPFAM" id="SSF56601">
    <property type="entry name" value="beta-lactamase/transpeptidase-like"/>
    <property type="match status" value="1"/>
</dbReference>
<sequence length="443" mass="50847">MKTKNMTKKIWVTLIIGITFLNSYSQKLNIIKLDSLFEALEEKNLFMGSIAVSKNGNLIYSKSIGKANIETNTNLSFKTKFRIGSTTKIFTSALVLKAIENKKISLNQTIEKFFPTIENSNKITIENLLNHRSGIAEFLAADEFSNGYTEAKSEEEMMAIISKLENNFSPNSKAAYSNSNYYLLSIILEKIYTKSYQELLDEQIIKPLKLKNTYFGGKINVNNNECYSYYFSDKWEKESEGDTSVPLGAGGIVSNPCDLIVFIEKLFNGKIISLESLKTMTQIHDKFGMGIFELPFYEKKGFVHRGQIDSFSSVLSYFPDENLAIAITSNGAMYDKKKILIATLNNYFNIPYKIIFEPFKPNVEDLEKYVGEYSSSKYQKTIKIEKDNTKLFAQINNQTQFLIEPIEKDKFENIWEGNKIEFKPNNKEMFFEENGVRYTFSKN</sequence>